<dbReference type="InterPro" id="IPR046698">
    <property type="entry name" value="PedC-like"/>
</dbReference>
<accession>A0A1E7FAJ8</accession>
<dbReference type="AlphaFoldDB" id="A0A1E7FAJ8"/>
<organism evidence="1 2">
    <name type="scientific">Fragilariopsis cylindrus CCMP1102</name>
    <dbReference type="NCBI Taxonomy" id="635003"/>
    <lineage>
        <taxon>Eukaryota</taxon>
        <taxon>Sar</taxon>
        <taxon>Stramenopiles</taxon>
        <taxon>Ochrophyta</taxon>
        <taxon>Bacillariophyta</taxon>
        <taxon>Bacillariophyceae</taxon>
        <taxon>Bacillariophycidae</taxon>
        <taxon>Bacillariales</taxon>
        <taxon>Bacillariaceae</taxon>
        <taxon>Fragilariopsis</taxon>
    </lineage>
</organism>
<sequence length="245" mass="27984">MDLGFGGNNQQIGQATANALVRVAEAEEKKAEYELAQYDRLLDDEDALEDLRQKRLRQLQKQYSLQQKWKDLGHGVYTELGTGSTNDNRDIAKEFFQMSKESDRIVIHFYRPSTRYCDHFHAHLSKLAEKHLETKFVKINVEGCDNNEGGGASFLVERLGVIVMPTLVLVKDRKAFHHIKGFDELGGDEFSTNMLAHVLGTHGVTDLRDDEEISEEFLKERGINTMKIRKGPKKGGYSEFDDEFE</sequence>
<keyword evidence="2" id="KW-1185">Reference proteome</keyword>
<proteinExistence type="predicted"/>
<dbReference type="Proteomes" id="UP000095751">
    <property type="component" value="Unassembled WGS sequence"/>
</dbReference>
<dbReference type="SUPFAM" id="SSF52833">
    <property type="entry name" value="Thioredoxin-like"/>
    <property type="match status" value="1"/>
</dbReference>
<dbReference type="InterPro" id="IPR036249">
    <property type="entry name" value="Thioredoxin-like_sf"/>
</dbReference>
<reference evidence="1 2" key="1">
    <citation type="submission" date="2016-09" db="EMBL/GenBank/DDBJ databases">
        <title>Extensive genetic diversity and differential bi-allelic expression allows diatom success in the polar Southern Ocean.</title>
        <authorList>
            <consortium name="DOE Joint Genome Institute"/>
            <person name="Mock T."/>
            <person name="Otillar R.P."/>
            <person name="Strauss J."/>
            <person name="Dupont C."/>
            <person name="Frickenhaus S."/>
            <person name="Maumus F."/>
            <person name="Mcmullan M."/>
            <person name="Sanges R."/>
            <person name="Schmutz J."/>
            <person name="Toseland A."/>
            <person name="Valas R."/>
            <person name="Veluchamy A."/>
            <person name="Ward B.J."/>
            <person name="Allen A."/>
            <person name="Barry K."/>
            <person name="Falciatore A."/>
            <person name="Ferrante M."/>
            <person name="Fortunato A.E."/>
            <person name="Gloeckner G."/>
            <person name="Gruber A."/>
            <person name="Hipkin R."/>
            <person name="Janech M."/>
            <person name="Kroth P."/>
            <person name="Leese F."/>
            <person name="Lindquist E."/>
            <person name="Lyon B.R."/>
            <person name="Martin J."/>
            <person name="Mayer C."/>
            <person name="Parker M."/>
            <person name="Quesneville H."/>
            <person name="Raymond J."/>
            <person name="Uhlig C."/>
            <person name="Valentin K.U."/>
            <person name="Worden A.Z."/>
            <person name="Armbrust E.V."/>
            <person name="Bowler C."/>
            <person name="Green B."/>
            <person name="Moulton V."/>
            <person name="Van Oosterhout C."/>
            <person name="Grigoriev I."/>
        </authorList>
    </citation>
    <scope>NUCLEOTIDE SEQUENCE [LARGE SCALE GENOMIC DNA]</scope>
    <source>
        <strain evidence="1 2">CCMP1102</strain>
    </source>
</reference>
<dbReference type="PANTHER" id="PTHR21148">
    <property type="entry name" value="THIOREDOXIN DOMAIN-CONTAINING PROTEIN 9"/>
    <property type="match status" value="1"/>
</dbReference>
<dbReference type="Gene3D" id="3.40.30.10">
    <property type="entry name" value="Glutaredoxin"/>
    <property type="match status" value="1"/>
</dbReference>
<dbReference type="FunCoup" id="A0A1E7FAJ8">
    <property type="interactions" value="263"/>
</dbReference>
<gene>
    <name evidence="1" type="ORF">FRACYDRAFT_269249</name>
</gene>
<dbReference type="Pfam" id="PF20207">
    <property type="entry name" value="DUF6568"/>
    <property type="match status" value="1"/>
</dbReference>
<evidence type="ECO:0000313" key="2">
    <source>
        <dbReference type="Proteomes" id="UP000095751"/>
    </source>
</evidence>
<dbReference type="KEGG" id="fcy:FRACYDRAFT_269249"/>
<dbReference type="EMBL" id="KV784359">
    <property type="protein sequence ID" value="OEU15169.1"/>
    <property type="molecule type" value="Genomic_DNA"/>
</dbReference>
<evidence type="ECO:0000313" key="1">
    <source>
        <dbReference type="EMBL" id="OEU15169.1"/>
    </source>
</evidence>
<protein>
    <submittedName>
        <fullName evidence="1">Thioredoxin-like protein</fullName>
    </submittedName>
</protein>
<dbReference type="OrthoDB" id="10257948at2759"/>
<dbReference type="InParanoid" id="A0A1E7FAJ8"/>
<name>A0A1E7FAJ8_9STRA</name>